<organism evidence="14">
    <name type="scientific">Albugo laibachii Nc14</name>
    <dbReference type="NCBI Taxonomy" id="890382"/>
    <lineage>
        <taxon>Eukaryota</taxon>
        <taxon>Sar</taxon>
        <taxon>Stramenopiles</taxon>
        <taxon>Oomycota</taxon>
        <taxon>Peronosporomycetes</taxon>
        <taxon>Albuginales</taxon>
        <taxon>Albuginaceae</taxon>
        <taxon>Albugo</taxon>
    </lineage>
</organism>
<evidence type="ECO:0000256" key="8">
    <source>
        <dbReference type="ARBA" id="ARBA00022927"/>
    </source>
</evidence>
<dbReference type="InterPro" id="IPR020472">
    <property type="entry name" value="WD40_PAC1"/>
</dbReference>
<dbReference type="InterPro" id="IPR036322">
    <property type="entry name" value="WD40_repeat_dom_sf"/>
</dbReference>
<evidence type="ECO:0000256" key="12">
    <source>
        <dbReference type="ARBA" id="ARBA00025261"/>
    </source>
</evidence>
<dbReference type="InterPro" id="IPR001680">
    <property type="entry name" value="WD40_rpt"/>
</dbReference>
<keyword evidence="11" id="KW-0539">Nucleus</keyword>
<evidence type="ECO:0000256" key="13">
    <source>
        <dbReference type="PROSITE-ProRule" id="PRU00221"/>
    </source>
</evidence>
<reference evidence="14" key="1">
    <citation type="journal article" date="2011" name="PLoS Biol.">
        <title>Gene gain and loss during evolution of obligate parasitism in the white rust pathogen of Arabidopsis thaliana.</title>
        <authorList>
            <person name="Kemen E."/>
            <person name="Gardiner A."/>
            <person name="Schultz-Larsen T."/>
            <person name="Kemen A.C."/>
            <person name="Balmuth A.L."/>
            <person name="Robert-Seilaniantz A."/>
            <person name="Bailey K."/>
            <person name="Holub E."/>
            <person name="Studholme D.J."/>
            <person name="Maclean D."/>
            <person name="Jones J.D."/>
        </authorList>
    </citation>
    <scope>NUCLEOTIDE SEQUENCE</scope>
</reference>
<feature type="repeat" description="WD" evidence="13">
    <location>
        <begin position="344"/>
        <end position="376"/>
    </location>
</feature>
<keyword evidence="6" id="KW-0677">Repeat</keyword>
<dbReference type="AlphaFoldDB" id="F0W9K1"/>
<dbReference type="GO" id="GO:0005198">
    <property type="term" value="F:structural molecule activity"/>
    <property type="evidence" value="ECO:0007669"/>
    <property type="project" value="InterPro"/>
</dbReference>
<evidence type="ECO:0000256" key="9">
    <source>
        <dbReference type="ARBA" id="ARBA00023010"/>
    </source>
</evidence>
<name>F0W9K1_9STRA</name>
<evidence type="ECO:0000256" key="5">
    <source>
        <dbReference type="ARBA" id="ARBA00022574"/>
    </source>
</evidence>
<accession>F0W9K1</accession>
<keyword evidence="5 13" id="KW-0853">WD repeat</keyword>
<dbReference type="FunFam" id="2.130.10.10:FF:000655">
    <property type="entry name" value="Protein transport protein SEC13"/>
    <property type="match status" value="1"/>
</dbReference>
<comment type="function">
    <text evidence="12">Component of the coat protein complex II (COPII) which promotes the formation of transport vesicles from the endoplasmic reticulum (ER). The coat has two main functions, the physical deformation of the endoplasmic reticulum membrane into vesicles and the selection of cargo molecules. It also functions as a component of the nuclear pore complex (NPC). NPC components, collectively referred to as nucleoporins (NUPs), can play the role of both NPC structural components and of docking or interaction partners for transiently associated nuclear transport factors. SEC13 is required for efficient mRNA export from the nucleus to the cytoplasm and for correct nuclear pore biogenesis and distribution.</text>
</comment>
<evidence type="ECO:0000256" key="2">
    <source>
        <dbReference type="ARBA" id="ARBA00010102"/>
    </source>
</evidence>
<dbReference type="SMART" id="SM00320">
    <property type="entry name" value="WD40"/>
    <property type="match status" value="6"/>
</dbReference>
<comment type="similarity">
    <text evidence="2">Belongs to the WD repeat SEC13 family.</text>
</comment>
<protein>
    <submittedName>
        <fullName evidence="14">Protein transport protein SEC13 putative</fullName>
    </submittedName>
</protein>
<keyword evidence="8" id="KW-0653">Protein transport</keyword>
<dbReference type="GO" id="GO:0031080">
    <property type="term" value="C:nuclear pore outer ring"/>
    <property type="evidence" value="ECO:0007669"/>
    <property type="project" value="TreeGrafter"/>
</dbReference>
<keyword evidence="10" id="KW-0906">Nuclear pore complex</keyword>
<keyword evidence="9" id="KW-0811">Translocation</keyword>
<dbReference type="GO" id="GO:0006606">
    <property type="term" value="P:protein import into nucleus"/>
    <property type="evidence" value="ECO:0007669"/>
    <property type="project" value="TreeGrafter"/>
</dbReference>
<dbReference type="GO" id="GO:0090114">
    <property type="term" value="P:COPII-coated vesicle budding"/>
    <property type="evidence" value="ECO:0007669"/>
    <property type="project" value="TreeGrafter"/>
</dbReference>
<evidence type="ECO:0000256" key="11">
    <source>
        <dbReference type="ARBA" id="ARBA00023242"/>
    </source>
</evidence>
<gene>
    <name evidence="14" type="primary">AlNc14C40G3456</name>
    <name evidence="14" type="ORF">ALNC14_039620</name>
</gene>
<dbReference type="EMBL" id="FR824085">
    <property type="protein sequence ID" value="CCA17819.1"/>
    <property type="molecule type" value="Genomic_DNA"/>
</dbReference>
<dbReference type="Gene3D" id="2.130.10.10">
    <property type="entry name" value="YVTN repeat-like/Quinoprotein amine dehydrogenase"/>
    <property type="match status" value="1"/>
</dbReference>
<comment type="subcellular location">
    <subcellularLocation>
        <location evidence="1">Nucleus</location>
        <location evidence="1">Nuclear pore complex</location>
    </subcellularLocation>
</comment>
<evidence type="ECO:0000256" key="4">
    <source>
        <dbReference type="ARBA" id="ARBA00022448"/>
    </source>
</evidence>
<dbReference type="PANTHER" id="PTHR11024:SF2">
    <property type="entry name" value="PROTEIN SEC13 HOMOLOG"/>
    <property type="match status" value="1"/>
</dbReference>
<dbReference type="PROSITE" id="PS50294">
    <property type="entry name" value="WD_REPEATS_REGION"/>
    <property type="match status" value="1"/>
</dbReference>
<evidence type="ECO:0000256" key="3">
    <source>
        <dbReference type="ARBA" id="ARBA00011369"/>
    </source>
</evidence>
<keyword evidence="4" id="KW-0813">Transport</keyword>
<dbReference type="PROSITE" id="PS50082">
    <property type="entry name" value="WD_REPEATS_2"/>
    <property type="match status" value="2"/>
</dbReference>
<evidence type="ECO:0000256" key="10">
    <source>
        <dbReference type="ARBA" id="ARBA00023132"/>
    </source>
</evidence>
<evidence type="ECO:0000313" key="14">
    <source>
        <dbReference type="EMBL" id="CCA17819.1"/>
    </source>
</evidence>
<dbReference type="Pfam" id="PF00400">
    <property type="entry name" value="WD40"/>
    <property type="match status" value="6"/>
</dbReference>
<evidence type="ECO:0000256" key="1">
    <source>
        <dbReference type="ARBA" id="ARBA00004567"/>
    </source>
</evidence>
<sequence length="400" mass="44619">METINISENTELAFEEGANFYGPSILDGYGWQLMLENTKLEYTYYNIDFKFDGKMENSSVNNDASYPDKAELTALINNFVQSRHIRSYQSMTAPPVLSIDTQHEDMIHDAQLDYYGKRLATCSSDRTIKIYDVTGQVQHNEQILAGHQSPVWQVAWAHPKFGALLASCAYDGKVILFREQSLNQWVQIYVSSFHHSSVNAIAWAPHEYGLVLACASADGTISILSYAAEVWTVSSFKDGSLGCNALSWAPFHSVGSTHQETGRSIRRLVTGSCDKAVKIWSLIDGETEWKKEDLAAAHSDWVRDVAWAPSTGAPNNLIASCSEDKTVYIWTQNEANASWKKELLHSFDAAVWRVSWSVTGNVLAVSSGDHKVTLWKETLDKKWIQISAVDEAGAMQTAIE</sequence>
<proteinExistence type="inferred from homology"/>
<dbReference type="GO" id="GO:0030127">
    <property type="term" value="C:COPII vesicle coat"/>
    <property type="evidence" value="ECO:0007669"/>
    <property type="project" value="TreeGrafter"/>
</dbReference>
<reference evidence="14" key="2">
    <citation type="submission" date="2011-02" db="EMBL/GenBank/DDBJ databases">
        <authorList>
            <person name="MacLean D."/>
        </authorList>
    </citation>
    <scope>NUCLEOTIDE SEQUENCE</scope>
</reference>
<dbReference type="InterPro" id="IPR015943">
    <property type="entry name" value="WD40/YVTN_repeat-like_dom_sf"/>
</dbReference>
<evidence type="ECO:0000256" key="6">
    <source>
        <dbReference type="ARBA" id="ARBA00022737"/>
    </source>
</evidence>
<keyword evidence="7" id="KW-0509">mRNA transport</keyword>
<dbReference type="GO" id="GO:0051028">
    <property type="term" value="P:mRNA transport"/>
    <property type="evidence" value="ECO:0007669"/>
    <property type="project" value="UniProtKB-KW"/>
</dbReference>
<dbReference type="PANTHER" id="PTHR11024">
    <property type="entry name" value="NUCLEAR PORE COMPLEX PROTEIN SEC13 / SEH1 FAMILY MEMBER"/>
    <property type="match status" value="1"/>
</dbReference>
<dbReference type="InterPro" id="IPR037363">
    <property type="entry name" value="Sec13/Seh1_fam"/>
</dbReference>
<dbReference type="SUPFAM" id="SSF50978">
    <property type="entry name" value="WD40 repeat-like"/>
    <property type="match status" value="1"/>
</dbReference>
<feature type="repeat" description="WD" evidence="13">
    <location>
        <begin position="295"/>
        <end position="330"/>
    </location>
</feature>
<evidence type="ECO:0000256" key="7">
    <source>
        <dbReference type="ARBA" id="ARBA00022816"/>
    </source>
</evidence>
<dbReference type="HOGENOM" id="CLU_032441_0_1_1"/>
<comment type="subunit">
    <text evidence="3">The COPII coat is composed of at least 5 proteins: the SEC23/24 complex, the SEC13/31 complex, and the protein SAR1. Component of the nuclear pore complex (NPC). NPC constitutes the exclusive means of nucleocytoplasmic transport. NPCs allow the passive diffusion of ions and small molecules and the active, nuclear transport receptor-mediated bidirectional transport of macromolecules such as proteins, RNAs, ribonucleoparticles (RNPs), and ribosomal subunits across the nuclear envelope. Due to its 8-fold rotational symmetry, all subunits are present with 8 copies or multiples thereof.</text>
</comment>
<dbReference type="PRINTS" id="PR00320">
    <property type="entry name" value="GPROTEINBRPT"/>
</dbReference>